<dbReference type="PANTHER" id="PTHR47043">
    <property type="entry name" value="UDP-N-ACETYLGLUCOSAMINE TRANSFERASE SUBUNIT ALG13"/>
    <property type="match status" value="1"/>
</dbReference>
<feature type="domain" description="Glycosyl transferase family 28 C-terminal" evidence="1">
    <location>
        <begin position="74"/>
        <end position="214"/>
    </location>
</feature>
<dbReference type="FunFam" id="3.40.50.2000:FF:000161">
    <property type="entry name" value="UDP-N-acetylglucosamine transferase subunit alg13"/>
    <property type="match status" value="1"/>
</dbReference>
<dbReference type="GO" id="GO:0043541">
    <property type="term" value="C:UDP-N-acetylglucosamine transferase complex"/>
    <property type="evidence" value="ECO:0007669"/>
    <property type="project" value="TreeGrafter"/>
</dbReference>
<dbReference type="PANTHER" id="PTHR47043:SF1">
    <property type="entry name" value="UDP-N-ACETYLGLUCOSAMINE TRANSFERASE SUBUNIT ALG13"/>
    <property type="match status" value="1"/>
</dbReference>
<keyword evidence="3" id="KW-1185">Reference proteome</keyword>
<dbReference type="OMA" id="NIEHIRF"/>
<dbReference type="Pfam" id="PF04101">
    <property type="entry name" value="Glyco_tran_28_C"/>
    <property type="match status" value="1"/>
</dbReference>
<dbReference type="Gene3D" id="3.40.50.2000">
    <property type="entry name" value="Glycogen Phosphorylase B"/>
    <property type="match status" value="1"/>
</dbReference>
<dbReference type="InterPro" id="IPR052474">
    <property type="entry name" value="UDP-GlcNAc_transferase"/>
</dbReference>
<accession>A0A0E0JZN3</accession>
<reference evidence="2" key="2">
    <citation type="submission" date="2018-05" db="EMBL/GenBank/DDBJ databases">
        <title>OpunRS2 (Oryza punctata Reference Sequence Version 2).</title>
        <authorList>
            <person name="Zhang J."/>
            <person name="Kudrna D."/>
            <person name="Lee S."/>
            <person name="Talag J."/>
            <person name="Welchert J."/>
            <person name="Wing R.A."/>
        </authorList>
    </citation>
    <scope>NUCLEOTIDE SEQUENCE [LARGE SCALE GENOMIC DNA]</scope>
</reference>
<proteinExistence type="predicted"/>
<evidence type="ECO:0000313" key="3">
    <source>
        <dbReference type="Proteomes" id="UP000026962"/>
    </source>
</evidence>
<dbReference type="GO" id="GO:0006488">
    <property type="term" value="P:dolichol-linked oligosaccharide biosynthetic process"/>
    <property type="evidence" value="ECO:0007669"/>
    <property type="project" value="TreeGrafter"/>
</dbReference>
<dbReference type="InterPro" id="IPR007235">
    <property type="entry name" value="Glyco_trans_28_C"/>
</dbReference>
<dbReference type="Proteomes" id="UP000026962">
    <property type="component" value="Chromosome 2"/>
</dbReference>
<evidence type="ECO:0000259" key="1">
    <source>
        <dbReference type="Pfam" id="PF04101"/>
    </source>
</evidence>
<organism evidence="2">
    <name type="scientific">Oryza punctata</name>
    <name type="common">Red rice</name>
    <dbReference type="NCBI Taxonomy" id="4537"/>
    <lineage>
        <taxon>Eukaryota</taxon>
        <taxon>Viridiplantae</taxon>
        <taxon>Streptophyta</taxon>
        <taxon>Embryophyta</taxon>
        <taxon>Tracheophyta</taxon>
        <taxon>Spermatophyta</taxon>
        <taxon>Magnoliopsida</taxon>
        <taxon>Liliopsida</taxon>
        <taxon>Poales</taxon>
        <taxon>Poaceae</taxon>
        <taxon>BOP clade</taxon>
        <taxon>Oryzoideae</taxon>
        <taxon>Oryzeae</taxon>
        <taxon>Oryzinae</taxon>
        <taxon>Oryza</taxon>
    </lineage>
</organism>
<protein>
    <recommendedName>
        <fullName evidence="1">Glycosyl transferase family 28 C-terminal domain-containing protein</fullName>
    </recommendedName>
</protein>
<name>A0A0E0JZN3_ORYPU</name>
<dbReference type="AlphaFoldDB" id="A0A0E0JZN3"/>
<sequence length="238" mass="26171">MVAPRERALVVVYRGVVEYSSIFPFPGVKERIYRLVSSAPCAISRLNRGGRGADLHLASRAGEGILMGDRERRTVFVTVGTTCFDALVKTVDSPQVKEALLQKGYTDLVIQMGRGTYVPSKISGDGTLQVDYFTFSPSIADYIWHASLVISHAGSGSIFETLRHSKPLIVVVNEDLMDNHQSELAEELATRRHLFCARPQTLGETIQEMDIGTLTPYVPGDAKPVVSLINKFLGFPDD</sequence>
<dbReference type="STRING" id="4537.A0A0E0JZN3"/>
<evidence type="ECO:0000313" key="2">
    <source>
        <dbReference type="EnsemblPlants" id="OPUNC02G14470.1"/>
    </source>
</evidence>
<dbReference type="GO" id="GO:0016758">
    <property type="term" value="F:hexosyltransferase activity"/>
    <property type="evidence" value="ECO:0007669"/>
    <property type="project" value="InterPro"/>
</dbReference>
<dbReference type="eggNOG" id="KOG3349">
    <property type="taxonomic scope" value="Eukaryota"/>
</dbReference>
<dbReference type="SUPFAM" id="SSF53756">
    <property type="entry name" value="UDP-Glycosyltransferase/glycogen phosphorylase"/>
    <property type="match status" value="1"/>
</dbReference>
<dbReference type="EnsemblPlants" id="OPUNC02G14470.1">
    <property type="protein sequence ID" value="OPUNC02G14470.1"/>
    <property type="gene ID" value="OPUNC02G14470"/>
</dbReference>
<reference evidence="2" key="1">
    <citation type="submission" date="2015-04" db="UniProtKB">
        <authorList>
            <consortium name="EnsemblPlants"/>
        </authorList>
    </citation>
    <scope>IDENTIFICATION</scope>
</reference>
<dbReference type="Gramene" id="OPUNC02G14470.1">
    <property type="protein sequence ID" value="OPUNC02G14470.1"/>
    <property type="gene ID" value="OPUNC02G14470"/>
</dbReference>